<evidence type="ECO:0000313" key="3">
    <source>
        <dbReference type="Proteomes" id="UP000815846"/>
    </source>
</evidence>
<dbReference type="PROSITE" id="PS51257">
    <property type="entry name" value="PROKAR_LIPOPROTEIN"/>
    <property type="match status" value="1"/>
</dbReference>
<evidence type="ECO:0008006" key="4">
    <source>
        <dbReference type="Google" id="ProtNLM"/>
    </source>
</evidence>
<dbReference type="RefSeq" id="WP_101343388.1">
    <property type="nucleotide sequence ID" value="NZ_PJAI02000001.1"/>
</dbReference>
<proteinExistence type="predicted"/>
<comment type="caution">
    <text evidence="2">The sequence shown here is derived from an EMBL/GenBank/DDBJ whole genome shotgun (WGS) entry which is preliminary data.</text>
</comment>
<dbReference type="Proteomes" id="UP000815846">
    <property type="component" value="Unassembled WGS sequence"/>
</dbReference>
<keyword evidence="1" id="KW-0732">Signal</keyword>
<dbReference type="Pfam" id="PF03923">
    <property type="entry name" value="Lipoprotein_16"/>
    <property type="match status" value="1"/>
</dbReference>
<evidence type="ECO:0000313" key="2">
    <source>
        <dbReference type="EMBL" id="TYK67277.1"/>
    </source>
</evidence>
<gene>
    <name evidence="2" type="ORF">CWS31_001780</name>
</gene>
<dbReference type="InterPro" id="IPR005619">
    <property type="entry name" value="Uncharacterised_YajG"/>
</dbReference>
<feature type="signal peptide" evidence="1">
    <location>
        <begin position="1"/>
        <end position="30"/>
    </location>
</feature>
<organism evidence="2 3">
    <name type="scientific">Colwellia echini</name>
    <dbReference type="NCBI Taxonomy" id="1982103"/>
    <lineage>
        <taxon>Bacteria</taxon>
        <taxon>Pseudomonadati</taxon>
        <taxon>Pseudomonadota</taxon>
        <taxon>Gammaproteobacteria</taxon>
        <taxon>Alteromonadales</taxon>
        <taxon>Colwelliaceae</taxon>
        <taxon>Colwellia</taxon>
    </lineage>
</organism>
<name>A0ABY3N1B0_9GAMM</name>
<keyword evidence="3" id="KW-1185">Reference proteome</keyword>
<reference evidence="2 3" key="1">
    <citation type="submission" date="2019-08" db="EMBL/GenBank/DDBJ databases">
        <title>Microbe sample from Colwellia echini.</title>
        <authorList>
            <person name="Christiansen L."/>
            <person name="Pathiraja D."/>
            <person name="Schultz-Johansen M."/>
            <person name="Choi I.-G."/>
            <person name="Stougaard P."/>
        </authorList>
    </citation>
    <scope>NUCLEOTIDE SEQUENCE [LARGE SCALE GENOMIC DNA]</scope>
    <source>
        <strain evidence="2 3">A3</strain>
    </source>
</reference>
<evidence type="ECO:0000256" key="1">
    <source>
        <dbReference type="SAM" id="SignalP"/>
    </source>
</evidence>
<protein>
    <recommendedName>
        <fullName evidence="4">Lipoprotein</fullName>
    </recommendedName>
</protein>
<dbReference type="EMBL" id="PJAI02000001">
    <property type="protein sequence ID" value="TYK67277.1"/>
    <property type="molecule type" value="Genomic_DNA"/>
</dbReference>
<accession>A0ABY3N1B0</accession>
<sequence length="197" mass="22099">MIFHYLKRFTDSILKSIALSLLLLSITSCSSTPSHIVLALDVDLKPSNQLTGRNAQLQVVDMRTSPHIIQILEPDEPAIILSSQQRLETVIDNVLTKEWQEQGLTLNDTSTNKMTVIIEKAVISVDQESITYNTQSEIIIKVSVDNSKQTLTSLFKKRAHSEGALNADISSLEEEFNQHLSEILKQILISKDIKVFL</sequence>
<feature type="chain" id="PRO_5045935593" description="Lipoprotein" evidence="1">
    <location>
        <begin position="31"/>
        <end position="197"/>
    </location>
</feature>